<dbReference type="PROSITE" id="PS00107">
    <property type="entry name" value="PROTEIN_KINASE_ATP"/>
    <property type="match status" value="1"/>
</dbReference>
<evidence type="ECO:0000313" key="25">
    <source>
        <dbReference type="EMBL" id="KAF3451609.1"/>
    </source>
</evidence>
<evidence type="ECO:0000256" key="19">
    <source>
        <dbReference type="SAM" id="Phobius"/>
    </source>
</evidence>
<evidence type="ECO:0000259" key="21">
    <source>
        <dbReference type="PROSITE" id="PS50011"/>
    </source>
</evidence>
<dbReference type="InterPro" id="IPR008271">
    <property type="entry name" value="Ser/Thr_kinase_AS"/>
</dbReference>
<dbReference type="Pfam" id="PF00954">
    <property type="entry name" value="S_locus_glycop"/>
    <property type="match status" value="1"/>
</dbReference>
<evidence type="ECO:0000256" key="14">
    <source>
        <dbReference type="ARBA" id="ARBA00047899"/>
    </source>
</evidence>
<protein>
    <recommendedName>
        <fullName evidence="16">Receptor-like serine/threonine-protein kinase</fullName>
        <ecNumber evidence="16">2.7.11.1</ecNumber>
    </recommendedName>
</protein>
<feature type="domain" description="Protein kinase" evidence="21">
    <location>
        <begin position="521"/>
        <end position="797"/>
    </location>
</feature>
<evidence type="ECO:0000256" key="12">
    <source>
        <dbReference type="ARBA" id="ARBA00023157"/>
    </source>
</evidence>
<dbReference type="PANTHER" id="PTHR27002:SF981">
    <property type="entry name" value="NON-SPECIFIC SERINE_THREONINE PROTEIN KINASE"/>
    <property type="match status" value="1"/>
</dbReference>
<dbReference type="InterPro" id="IPR000858">
    <property type="entry name" value="S_locus_glycoprot_dom"/>
</dbReference>
<dbReference type="InterPro" id="IPR000719">
    <property type="entry name" value="Prot_kinase_dom"/>
</dbReference>
<keyword evidence="9 16" id="KW-0067">ATP-binding</keyword>
<evidence type="ECO:0000256" key="10">
    <source>
        <dbReference type="ARBA" id="ARBA00022989"/>
    </source>
</evidence>
<dbReference type="CDD" id="cd00054">
    <property type="entry name" value="EGF_CA"/>
    <property type="match status" value="1"/>
</dbReference>
<keyword evidence="6 20" id="KW-0732">Signal</keyword>
<dbReference type="InterPro" id="IPR001480">
    <property type="entry name" value="Bulb-type_lectin_dom"/>
</dbReference>
<keyword evidence="8 16" id="KW-0418">Kinase</keyword>
<evidence type="ECO:0000256" key="5">
    <source>
        <dbReference type="ARBA" id="ARBA00022692"/>
    </source>
</evidence>
<dbReference type="SUPFAM" id="SSF56112">
    <property type="entry name" value="Protein kinase-like (PK-like)"/>
    <property type="match status" value="1"/>
</dbReference>
<name>A0A8K0MMN7_9ROSA</name>
<dbReference type="FunFam" id="1.10.510.10:FF:000060">
    <property type="entry name" value="G-type lectin S-receptor-like serine/threonine-protein kinase"/>
    <property type="match status" value="1"/>
</dbReference>
<dbReference type="InterPro" id="IPR001245">
    <property type="entry name" value="Ser-Thr/Tyr_kinase_cat_dom"/>
</dbReference>
<evidence type="ECO:0000256" key="20">
    <source>
        <dbReference type="SAM" id="SignalP"/>
    </source>
</evidence>
<dbReference type="EMBL" id="VOIH02000003">
    <property type="protein sequence ID" value="KAF3451609.1"/>
    <property type="molecule type" value="Genomic_DNA"/>
</dbReference>
<feature type="binding site" evidence="18">
    <location>
        <position position="549"/>
    </location>
    <ligand>
        <name>ATP</name>
        <dbReference type="ChEBI" id="CHEBI:30616"/>
    </ligand>
</feature>
<keyword evidence="4 16" id="KW-0808">Transferase</keyword>
<dbReference type="Pfam" id="PF08276">
    <property type="entry name" value="PAN_2"/>
    <property type="match status" value="1"/>
</dbReference>
<dbReference type="CDD" id="cd01098">
    <property type="entry name" value="PAN_AP_plant"/>
    <property type="match status" value="1"/>
</dbReference>
<keyword evidence="11 19" id="KW-0472">Membrane</keyword>
<feature type="signal peptide" evidence="20">
    <location>
        <begin position="1"/>
        <end position="22"/>
    </location>
</feature>
<dbReference type="FunFam" id="2.90.10.10:FF:000029">
    <property type="entry name" value="G-type lectin S-receptor-like serine/threonine-protein kinase"/>
    <property type="match status" value="1"/>
</dbReference>
<feature type="transmembrane region" description="Helical" evidence="19">
    <location>
        <begin position="440"/>
        <end position="464"/>
    </location>
</feature>
<dbReference type="InterPro" id="IPR024171">
    <property type="entry name" value="SRK-like_kinase"/>
</dbReference>
<dbReference type="Gene3D" id="1.10.510.10">
    <property type="entry name" value="Transferase(Phosphotransferase) domain 1"/>
    <property type="match status" value="1"/>
</dbReference>
<dbReference type="InterPro" id="IPR011009">
    <property type="entry name" value="Kinase-like_dom_sf"/>
</dbReference>
<evidence type="ECO:0000259" key="22">
    <source>
        <dbReference type="PROSITE" id="PS50026"/>
    </source>
</evidence>
<comment type="caution">
    <text evidence="25">The sequence shown here is derived from an EMBL/GenBank/DDBJ whole genome shotgun (WGS) entry which is preliminary data.</text>
</comment>
<dbReference type="PIRSF" id="PIRSF000641">
    <property type="entry name" value="SRK"/>
    <property type="match status" value="1"/>
</dbReference>
<dbReference type="InterPro" id="IPR036426">
    <property type="entry name" value="Bulb-type_lectin_dom_sf"/>
</dbReference>
<keyword evidence="13" id="KW-0325">Glycoprotein</keyword>
<evidence type="ECO:0000256" key="18">
    <source>
        <dbReference type="PROSITE-ProRule" id="PRU10141"/>
    </source>
</evidence>
<dbReference type="Proteomes" id="UP000796880">
    <property type="component" value="Unassembled WGS sequence"/>
</dbReference>
<evidence type="ECO:0000256" key="17">
    <source>
        <dbReference type="PROSITE-ProRule" id="PRU00076"/>
    </source>
</evidence>
<keyword evidence="7 16" id="KW-0547">Nucleotide-binding</keyword>
<dbReference type="CDD" id="cd14066">
    <property type="entry name" value="STKc_IRAK"/>
    <property type="match status" value="1"/>
</dbReference>
<dbReference type="Gene3D" id="2.90.10.10">
    <property type="entry name" value="Bulb-type lectin domain"/>
    <property type="match status" value="1"/>
</dbReference>
<keyword evidence="10 19" id="KW-1133">Transmembrane helix</keyword>
<dbReference type="InterPro" id="IPR021820">
    <property type="entry name" value="S-locus_recpt_kinase_C"/>
</dbReference>
<dbReference type="PROSITE" id="PS00108">
    <property type="entry name" value="PROTEIN_KINASE_ST"/>
    <property type="match status" value="1"/>
</dbReference>
<dbReference type="SUPFAM" id="SSF51110">
    <property type="entry name" value="alpha-D-mannose-specific plant lectins"/>
    <property type="match status" value="1"/>
</dbReference>
<comment type="catalytic activity">
    <reaction evidence="14 16">
        <text>L-threonyl-[protein] + ATP = O-phospho-L-threonyl-[protein] + ADP + H(+)</text>
        <dbReference type="Rhea" id="RHEA:46608"/>
        <dbReference type="Rhea" id="RHEA-COMP:11060"/>
        <dbReference type="Rhea" id="RHEA-COMP:11605"/>
        <dbReference type="ChEBI" id="CHEBI:15378"/>
        <dbReference type="ChEBI" id="CHEBI:30013"/>
        <dbReference type="ChEBI" id="CHEBI:30616"/>
        <dbReference type="ChEBI" id="CHEBI:61977"/>
        <dbReference type="ChEBI" id="CHEBI:456216"/>
        <dbReference type="EC" id="2.7.11.1"/>
    </reaction>
</comment>
<evidence type="ECO:0000256" key="16">
    <source>
        <dbReference type="PIRNR" id="PIRNR000641"/>
    </source>
</evidence>
<dbReference type="Pfam" id="PF01453">
    <property type="entry name" value="B_lectin"/>
    <property type="match status" value="1"/>
</dbReference>
<evidence type="ECO:0000256" key="4">
    <source>
        <dbReference type="ARBA" id="ARBA00022679"/>
    </source>
</evidence>
<sequence>MNYARGFLKTLLQILLLHYSTSIDTITVNHSIREGDVLVSNGDTFVLGFFSPGKSSQRYIGIWFKFSEETIVWVANRDTPINDTSGVLSIDAQGNLALHHSTTQNDVARWSSNVSVSTPSNTVAQLMDSGNLVLLDERDNKRVLWQSSDHPTNLLLPDVKVGLDFRTGLNHYMTSWISEDDPGTGTITLRMEPSGSPQLFLFKDQTKWWRSGHWNGNRWSGIPAMRRNTIFDVIFLNDQDEITVRWAVLDPSIITYVVVDEIGTIQQYAWQRQQRKWVVIYSAPVDPCDYYGKCGAFGNCNPFNVSGYECTCLPGYEPKSPNDWALRDGSEGCKKKNGTSMCGNGEGFVKVVNIKLPDTSNVSVAKNLSLEACRDECLENCSCMAFASADARDGSGCMVWFGNLVDIKQFTEGGQDLYVRVDAIELAKYANKSKGISTKWILTIVAASIAATSFLIGSVLYCWLGKRKTKGRTQTALLNEVAASPQGFENFQNKNDVDDCRGGTDTQFFDLSTIIAATNNFHFSNMLGQGGFGSVYKGILADGQEIAVKRLSRNSGQGVEEFKNEVKLIAKLQHRNLVRLFGCCTHKEEKMLIYEYMPNRSLDLFIFDGNRKSLLDWRRRFQIIFGIARGVLYLHQDSRLKIIHRDLKASNVLLDATMNPKISDFGMARMFGDDQIEANTNRVVGTYGYMSPEYAMEGLYSIKSDVFSFGVLTLEIISGKKNSNFNEVCSLNLIGQIWELWMEGKVLDIVDSSLGISYPTNEVLKCIQIGLLCVQEIATERPTMLDVVFMLGNETSLPSPSKPAFIFKNGSDPNSSKSKGISVSDMTVTMIEAR</sequence>
<evidence type="ECO:0000256" key="2">
    <source>
        <dbReference type="ARBA" id="ARBA00022475"/>
    </source>
</evidence>
<feature type="chain" id="PRO_5035420208" description="Receptor-like serine/threonine-protein kinase" evidence="20">
    <location>
        <begin position="23"/>
        <end position="834"/>
    </location>
</feature>
<dbReference type="PROSITE" id="PS50011">
    <property type="entry name" value="PROTEIN_KINASE_DOM"/>
    <property type="match status" value="1"/>
</dbReference>
<dbReference type="SMART" id="SM00220">
    <property type="entry name" value="S_TKc"/>
    <property type="match status" value="1"/>
</dbReference>
<dbReference type="PANTHER" id="PTHR27002">
    <property type="entry name" value="RECEPTOR-LIKE SERINE/THREONINE-PROTEIN KINASE SD1-8"/>
    <property type="match status" value="1"/>
</dbReference>
<dbReference type="GO" id="GO:0005886">
    <property type="term" value="C:plasma membrane"/>
    <property type="evidence" value="ECO:0007669"/>
    <property type="project" value="UniProtKB-SubCell"/>
</dbReference>
<dbReference type="Pfam" id="PF07714">
    <property type="entry name" value="PK_Tyr_Ser-Thr"/>
    <property type="match status" value="1"/>
</dbReference>
<keyword evidence="3 16" id="KW-0723">Serine/threonine-protein kinase</keyword>
<evidence type="ECO:0000259" key="23">
    <source>
        <dbReference type="PROSITE" id="PS50927"/>
    </source>
</evidence>
<evidence type="ECO:0000256" key="1">
    <source>
        <dbReference type="ARBA" id="ARBA00004251"/>
    </source>
</evidence>
<dbReference type="Pfam" id="PF11883">
    <property type="entry name" value="DUF3403"/>
    <property type="match status" value="1"/>
</dbReference>
<dbReference type="CDD" id="cd00028">
    <property type="entry name" value="B_lectin"/>
    <property type="match status" value="1"/>
</dbReference>
<comment type="subcellular location">
    <subcellularLocation>
        <location evidence="1">Cell membrane</location>
        <topology evidence="1">Single-pass type I membrane protein</topology>
    </subcellularLocation>
</comment>
<feature type="domain" description="Apple" evidence="24">
    <location>
        <begin position="342"/>
        <end position="422"/>
    </location>
</feature>
<organism evidence="25 26">
    <name type="scientific">Rhamnella rubrinervis</name>
    <dbReference type="NCBI Taxonomy" id="2594499"/>
    <lineage>
        <taxon>Eukaryota</taxon>
        <taxon>Viridiplantae</taxon>
        <taxon>Streptophyta</taxon>
        <taxon>Embryophyta</taxon>
        <taxon>Tracheophyta</taxon>
        <taxon>Spermatophyta</taxon>
        <taxon>Magnoliopsida</taxon>
        <taxon>eudicotyledons</taxon>
        <taxon>Gunneridae</taxon>
        <taxon>Pentapetalae</taxon>
        <taxon>rosids</taxon>
        <taxon>fabids</taxon>
        <taxon>Rosales</taxon>
        <taxon>Rhamnaceae</taxon>
        <taxon>rhamnoid group</taxon>
        <taxon>Rhamneae</taxon>
        <taxon>Rhamnella</taxon>
    </lineage>
</organism>
<keyword evidence="12" id="KW-1015">Disulfide bond</keyword>
<dbReference type="PROSITE" id="PS50948">
    <property type="entry name" value="PAN"/>
    <property type="match status" value="1"/>
</dbReference>
<evidence type="ECO:0000256" key="9">
    <source>
        <dbReference type="ARBA" id="ARBA00022840"/>
    </source>
</evidence>
<dbReference type="SMART" id="SM00473">
    <property type="entry name" value="PAN_AP"/>
    <property type="match status" value="1"/>
</dbReference>
<comment type="similarity">
    <text evidence="16">Belongs to the protein kinase superfamily. Ser/Thr protein kinase family.</text>
</comment>
<comment type="caution">
    <text evidence="17">Lacks conserved residue(s) required for the propagation of feature annotation.</text>
</comment>
<dbReference type="AlphaFoldDB" id="A0A8K0MMN7"/>
<dbReference type="PROSITE" id="PS50026">
    <property type="entry name" value="EGF_3"/>
    <property type="match status" value="1"/>
</dbReference>
<dbReference type="GO" id="GO:0005524">
    <property type="term" value="F:ATP binding"/>
    <property type="evidence" value="ECO:0007669"/>
    <property type="project" value="UniProtKB-UniRule"/>
</dbReference>
<reference evidence="25" key="1">
    <citation type="submission" date="2020-03" db="EMBL/GenBank/DDBJ databases">
        <title>A high-quality chromosome-level genome assembly of a woody plant with both climbing and erect habits, Rhamnella rubrinervis.</title>
        <authorList>
            <person name="Lu Z."/>
            <person name="Yang Y."/>
            <person name="Zhu X."/>
            <person name="Sun Y."/>
        </authorList>
    </citation>
    <scope>NUCLEOTIDE SEQUENCE</scope>
    <source>
        <strain evidence="25">BYM</strain>
        <tissue evidence="25">Leaf</tissue>
    </source>
</reference>
<evidence type="ECO:0000256" key="6">
    <source>
        <dbReference type="ARBA" id="ARBA00022729"/>
    </source>
</evidence>
<feature type="domain" description="Bulb-type lectin" evidence="23">
    <location>
        <begin position="23"/>
        <end position="147"/>
    </location>
</feature>
<keyword evidence="17" id="KW-0245">EGF-like domain</keyword>
<proteinExistence type="inferred from homology"/>
<dbReference type="Gene3D" id="3.30.200.20">
    <property type="entry name" value="Phosphorylase Kinase, domain 1"/>
    <property type="match status" value="1"/>
</dbReference>
<dbReference type="SMART" id="SM00108">
    <property type="entry name" value="B_lectin"/>
    <property type="match status" value="1"/>
</dbReference>
<comment type="catalytic activity">
    <reaction evidence="15 16">
        <text>L-seryl-[protein] + ATP = O-phospho-L-seryl-[protein] + ADP + H(+)</text>
        <dbReference type="Rhea" id="RHEA:17989"/>
        <dbReference type="Rhea" id="RHEA-COMP:9863"/>
        <dbReference type="Rhea" id="RHEA-COMP:11604"/>
        <dbReference type="ChEBI" id="CHEBI:15378"/>
        <dbReference type="ChEBI" id="CHEBI:29999"/>
        <dbReference type="ChEBI" id="CHEBI:30616"/>
        <dbReference type="ChEBI" id="CHEBI:83421"/>
        <dbReference type="ChEBI" id="CHEBI:456216"/>
        <dbReference type="EC" id="2.7.11.1"/>
    </reaction>
</comment>
<keyword evidence="2" id="KW-1003">Cell membrane</keyword>
<evidence type="ECO:0000313" key="26">
    <source>
        <dbReference type="Proteomes" id="UP000796880"/>
    </source>
</evidence>
<evidence type="ECO:0000259" key="24">
    <source>
        <dbReference type="PROSITE" id="PS50948"/>
    </source>
</evidence>
<accession>A0A8K0MMN7</accession>
<dbReference type="EC" id="2.7.11.1" evidence="16"/>
<evidence type="ECO:0000256" key="8">
    <source>
        <dbReference type="ARBA" id="ARBA00022777"/>
    </source>
</evidence>
<dbReference type="InterPro" id="IPR000742">
    <property type="entry name" value="EGF"/>
</dbReference>
<dbReference type="GO" id="GO:0048544">
    <property type="term" value="P:recognition of pollen"/>
    <property type="evidence" value="ECO:0007669"/>
    <property type="project" value="InterPro"/>
</dbReference>
<feature type="domain" description="EGF-like" evidence="22">
    <location>
        <begin position="284"/>
        <end position="322"/>
    </location>
</feature>
<keyword evidence="26" id="KW-1185">Reference proteome</keyword>
<keyword evidence="5 19" id="KW-0812">Transmembrane</keyword>
<evidence type="ECO:0000256" key="3">
    <source>
        <dbReference type="ARBA" id="ARBA00022527"/>
    </source>
</evidence>
<gene>
    <name evidence="25" type="ORF">FNV43_RR07704</name>
</gene>
<dbReference type="InterPro" id="IPR003609">
    <property type="entry name" value="Pan_app"/>
</dbReference>
<evidence type="ECO:0000256" key="13">
    <source>
        <dbReference type="ARBA" id="ARBA00023180"/>
    </source>
</evidence>
<dbReference type="InterPro" id="IPR017441">
    <property type="entry name" value="Protein_kinase_ATP_BS"/>
</dbReference>
<evidence type="ECO:0000256" key="15">
    <source>
        <dbReference type="ARBA" id="ARBA00048679"/>
    </source>
</evidence>
<dbReference type="GO" id="GO:0004674">
    <property type="term" value="F:protein serine/threonine kinase activity"/>
    <property type="evidence" value="ECO:0007669"/>
    <property type="project" value="UniProtKB-KW"/>
</dbReference>
<evidence type="ECO:0000256" key="7">
    <source>
        <dbReference type="ARBA" id="ARBA00022741"/>
    </source>
</evidence>
<evidence type="ECO:0000256" key="11">
    <source>
        <dbReference type="ARBA" id="ARBA00023136"/>
    </source>
</evidence>
<dbReference type="PROSITE" id="PS50927">
    <property type="entry name" value="BULB_LECTIN"/>
    <property type="match status" value="1"/>
</dbReference>
<dbReference type="OrthoDB" id="1933550at2759"/>
<dbReference type="FunFam" id="3.30.200.20:FF:000195">
    <property type="entry name" value="G-type lectin S-receptor-like serine/threonine-protein kinase"/>
    <property type="match status" value="1"/>
</dbReference>